<dbReference type="KEGG" id="hau:Haur_1406"/>
<reference evidence="1 2" key="1">
    <citation type="journal article" date="2011" name="Stand. Genomic Sci.">
        <title>Complete genome sequence of the filamentous gliding predatory bacterium Herpetosiphon aurantiacus type strain (114-95(T)).</title>
        <authorList>
            <person name="Kiss H."/>
            <person name="Nett M."/>
            <person name="Domin N."/>
            <person name="Martin K."/>
            <person name="Maresca J.A."/>
            <person name="Copeland A."/>
            <person name="Lapidus A."/>
            <person name="Lucas S."/>
            <person name="Berry K.W."/>
            <person name="Glavina Del Rio T."/>
            <person name="Dalin E."/>
            <person name="Tice H."/>
            <person name="Pitluck S."/>
            <person name="Richardson P."/>
            <person name="Bruce D."/>
            <person name="Goodwin L."/>
            <person name="Han C."/>
            <person name="Detter J.C."/>
            <person name="Schmutz J."/>
            <person name="Brettin T."/>
            <person name="Land M."/>
            <person name="Hauser L."/>
            <person name="Kyrpides N.C."/>
            <person name="Ivanova N."/>
            <person name="Goker M."/>
            <person name="Woyke T."/>
            <person name="Klenk H.P."/>
            <person name="Bryant D.A."/>
        </authorList>
    </citation>
    <scope>NUCLEOTIDE SEQUENCE [LARGE SCALE GENOMIC DNA]</scope>
    <source>
        <strain evidence="2">ATCC 23779 / DSM 785 / 114-95</strain>
    </source>
</reference>
<dbReference type="Proteomes" id="UP000000787">
    <property type="component" value="Chromosome"/>
</dbReference>
<gene>
    <name evidence="1" type="ordered locus">Haur_1406</name>
</gene>
<proteinExistence type="predicted"/>
<evidence type="ECO:0000313" key="2">
    <source>
        <dbReference type="Proteomes" id="UP000000787"/>
    </source>
</evidence>
<dbReference type="STRING" id="316274.Haur_1406"/>
<protein>
    <submittedName>
        <fullName evidence="1">Uncharacterized protein</fullName>
    </submittedName>
</protein>
<evidence type="ECO:0000313" key="1">
    <source>
        <dbReference type="EMBL" id="ABX04051.1"/>
    </source>
</evidence>
<dbReference type="AlphaFoldDB" id="A9B388"/>
<dbReference type="HOGENOM" id="CLU_2584931_0_0_0"/>
<dbReference type="EMBL" id="CP000875">
    <property type="protein sequence ID" value="ABX04051.1"/>
    <property type="molecule type" value="Genomic_DNA"/>
</dbReference>
<dbReference type="InParanoid" id="A9B388"/>
<accession>A9B388</accession>
<sequence length="80" mass="8901">MSTLINLVGTRLEIQAQLRNGNIAAARNLITNRMISPWLLATWLTPAQQALLTDQSPPMMNHSLGADPLYQANQLMFALR</sequence>
<dbReference type="BioCyc" id="HAUR316274:GHYA-1427-MONOMER"/>
<organism evidence="1 2">
    <name type="scientific">Herpetosiphon aurantiacus (strain ATCC 23779 / DSM 785 / 114-95)</name>
    <dbReference type="NCBI Taxonomy" id="316274"/>
    <lineage>
        <taxon>Bacteria</taxon>
        <taxon>Bacillati</taxon>
        <taxon>Chloroflexota</taxon>
        <taxon>Chloroflexia</taxon>
        <taxon>Herpetosiphonales</taxon>
        <taxon>Herpetosiphonaceae</taxon>
        <taxon>Herpetosiphon</taxon>
    </lineage>
</organism>
<name>A9B388_HERA2</name>
<keyword evidence="2" id="KW-1185">Reference proteome</keyword>